<evidence type="ECO:0000256" key="1">
    <source>
        <dbReference type="ARBA" id="ARBA00007405"/>
    </source>
</evidence>
<dbReference type="EC" id="1.17.4.1" evidence="2"/>
<organism evidence="7 8">
    <name type="scientific">Bradyrhizobium xenonodulans</name>
    <dbReference type="NCBI Taxonomy" id="2736875"/>
    <lineage>
        <taxon>Bacteria</taxon>
        <taxon>Pseudomonadati</taxon>
        <taxon>Pseudomonadota</taxon>
        <taxon>Alphaproteobacteria</taxon>
        <taxon>Hyphomicrobiales</taxon>
        <taxon>Nitrobacteraceae</taxon>
        <taxon>Bradyrhizobium</taxon>
    </lineage>
</organism>
<keyword evidence="3" id="KW-0237">DNA synthesis</keyword>
<accession>A0ABY7MK83</accession>
<evidence type="ECO:0000313" key="7">
    <source>
        <dbReference type="EMBL" id="WBL78818.1"/>
    </source>
</evidence>
<proteinExistence type="inferred from homology"/>
<evidence type="ECO:0000256" key="3">
    <source>
        <dbReference type="ARBA" id="ARBA00022634"/>
    </source>
</evidence>
<comment type="catalytic activity">
    <reaction evidence="5">
        <text>a 2'-deoxyribonucleoside 5'-diphosphate + [thioredoxin]-disulfide + H2O = a ribonucleoside 5'-diphosphate + [thioredoxin]-dithiol</text>
        <dbReference type="Rhea" id="RHEA:23252"/>
        <dbReference type="Rhea" id="RHEA-COMP:10698"/>
        <dbReference type="Rhea" id="RHEA-COMP:10700"/>
        <dbReference type="ChEBI" id="CHEBI:15377"/>
        <dbReference type="ChEBI" id="CHEBI:29950"/>
        <dbReference type="ChEBI" id="CHEBI:50058"/>
        <dbReference type="ChEBI" id="CHEBI:57930"/>
        <dbReference type="ChEBI" id="CHEBI:73316"/>
        <dbReference type="EC" id="1.17.4.1"/>
    </reaction>
</comment>
<gene>
    <name evidence="7" type="ORF">I3J27_38820</name>
</gene>
<comment type="similarity">
    <text evidence="1">Belongs to the ribonucleoside diphosphate reductase class-2 family.</text>
</comment>
<reference evidence="7" key="1">
    <citation type="submission" date="2021-12" db="EMBL/GenBank/DDBJ databases">
        <title>Bradyrhizobium xenonodulans sp. nov.</title>
        <authorList>
            <person name="Claassens R."/>
            <person name="Venter S.N."/>
            <person name="Beukes C.W."/>
            <person name="Stepkowski T."/>
            <person name="Steenkamp E.T."/>
        </authorList>
    </citation>
    <scope>NUCLEOTIDE SEQUENCE</scope>
    <source>
        <strain evidence="7">14AB</strain>
    </source>
</reference>
<dbReference type="Pfam" id="PF12637">
    <property type="entry name" value="TSCPD"/>
    <property type="match status" value="1"/>
</dbReference>
<dbReference type="EMBL" id="CP089391">
    <property type="protein sequence ID" value="WBL78818.1"/>
    <property type="molecule type" value="Genomic_DNA"/>
</dbReference>
<feature type="domain" description="TSCPD" evidence="6">
    <location>
        <begin position="33"/>
        <end position="83"/>
    </location>
</feature>
<evidence type="ECO:0000256" key="4">
    <source>
        <dbReference type="ARBA" id="ARBA00022741"/>
    </source>
</evidence>
<evidence type="ECO:0000256" key="2">
    <source>
        <dbReference type="ARBA" id="ARBA00012274"/>
    </source>
</evidence>
<protein>
    <recommendedName>
        <fullName evidence="2">ribonucleoside-diphosphate reductase</fullName>
        <ecNumber evidence="2">1.17.4.1</ecNumber>
    </recommendedName>
</protein>
<dbReference type="RefSeq" id="WP_270164090.1">
    <property type="nucleotide sequence ID" value="NZ_CP089391.1"/>
</dbReference>
<evidence type="ECO:0000259" key="6">
    <source>
        <dbReference type="Pfam" id="PF12637"/>
    </source>
</evidence>
<name>A0ABY7MK83_9BRAD</name>
<dbReference type="InterPro" id="IPR024434">
    <property type="entry name" value="TSCPD_dom"/>
</dbReference>
<keyword evidence="8" id="KW-1185">Reference proteome</keyword>
<evidence type="ECO:0000313" key="8">
    <source>
        <dbReference type="Proteomes" id="UP001179614"/>
    </source>
</evidence>
<evidence type="ECO:0000256" key="5">
    <source>
        <dbReference type="ARBA" id="ARBA00047754"/>
    </source>
</evidence>
<keyword evidence="4" id="KW-0547">Nucleotide-binding</keyword>
<sequence>MTGLRTRLNDRRAHWLFRFECDGQSYTGGIGRFEDGRIAEVFINGTKVGTAAETNAQDAAIVASLALQHGCPVETIQHALAREGGSAGPLATLLRTVER</sequence>
<dbReference type="Proteomes" id="UP001179614">
    <property type="component" value="Chromosome"/>
</dbReference>